<feature type="region of interest" description="Disordered" evidence="1">
    <location>
        <begin position="1"/>
        <end position="78"/>
    </location>
</feature>
<feature type="compositionally biased region" description="Basic and acidic residues" evidence="1">
    <location>
        <begin position="217"/>
        <end position="250"/>
    </location>
</feature>
<dbReference type="RefSeq" id="WP_157185625.1">
    <property type="nucleotide sequence ID" value="NZ_JACHIT010000001.1"/>
</dbReference>
<feature type="compositionally biased region" description="Basic and acidic residues" evidence="1">
    <location>
        <begin position="7"/>
        <end position="36"/>
    </location>
</feature>
<protein>
    <submittedName>
        <fullName evidence="2">Uncharacterized protein</fullName>
    </submittedName>
</protein>
<feature type="region of interest" description="Disordered" evidence="1">
    <location>
        <begin position="217"/>
        <end position="302"/>
    </location>
</feature>
<dbReference type="Proteomes" id="UP000540412">
    <property type="component" value="Unassembled WGS sequence"/>
</dbReference>
<accession>A0A7W9PAU4</accession>
<sequence>MPGDSYDDIRHGHDSNTRGRIFENGTEKYFRDRENGYVKQPRSYSTPFGSRKFDKAKNEGRDRTDSLEDKSGRVEGKKDENQLRKDYYLLQKGIIHSHRLRTVEGEKISKKTQELIDKLSRDFPDRFTHQIISRDQAAQIYAMGQEREKDSRQLELVNAQALRRRQRAAERLPKVREAAERLREQERQQGERDERRRVEREAAERVVREFRDAWDARGREEREAGERAAREAADNAERARRQREVADARLRSRLPPDVTDLLFKGRPAPGQESPFREPPSAGSTRGGREERGRERGVERGRR</sequence>
<dbReference type="EMBL" id="JACHIT010000001">
    <property type="protein sequence ID" value="MBB5912591.1"/>
    <property type="molecule type" value="Genomic_DNA"/>
</dbReference>
<feature type="compositionally biased region" description="Basic and acidic residues" evidence="1">
    <location>
        <begin position="51"/>
        <end position="78"/>
    </location>
</feature>
<name>A0A7W9PAU4_9NOCA</name>
<organism evidence="2 3">
    <name type="scientific">Nocardia transvalensis</name>
    <dbReference type="NCBI Taxonomy" id="37333"/>
    <lineage>
        <taxon>Bacteria</taxon>
        <taxon>Bacillati</taxon>
        <taxon>Actinomycetota</taxon>
        <taxon>Actinomycetes</taxon>
        <taxon>Mycobacteriales</taxon>
        <taxon>Nocardiaceae</taxon>
        <taxon>Nocardia</taxon>
    </lineage>
</organism>
<proteinExistence type="predicted"/>
<feature type="compositionally biased region" description="Basic and acidic residues" evidence="1">
    <location>
        <begin position="286"/>
        <end position="302"/>
    </location>
</feature>
<reference evidence="2 3" key="1">
    <citation type="submission" date="2020-08" db="EMBL/GenBank/DDBJ databases">
        <title>Sequencing the genomes of 1000 actinobacteria strains.</title>
        <authorList>
            <person name="Klenk H.-P."/>
        </authorList>
    </citation>
    <scope>NUCLEOTIDE SEQUENCE [LARGE SCALE GENOMIC DNA]</scope>
    <source>
        <strain evidence="2 3">DSM 43582</strain>
    </source>
</reference>
<dbReference type="AlphaFoldDB" id="A0A7W9PAU4"/>
<comment type="caution">
    <text evidence="2">The sequence shown here is derived from an EMBL/GenBank/DDBJ whole genome shotgun (WGS) entry which is preliminary data.</text>
</comment>
<evidence type="ECO:0000313" key="3">
    <source>
        <dbReference type="Proteomes" id="UP000540412"/>
    </source>
</evidence>
<gene>
    <name evidence="2" type="ORF">BJY24_001458</name>
</gene>
<evidence type="ECO:0000313" key="2">
    <source>
        <dbReference type="EMBL" id="MBB5912591.1"/>
    </source>
</evidence>
<keyword evidence="3" id="KW-1185">Reference proteome</keyword>
<feature type="region of interest" description="Disordered" evidence="1">
    <location>
        <begin position="179"/>
        <end position="201"/>
    </location>
</feature>
<evidence type="ECO:0000256" key="1">
    <source>
        <dbReference type="SAM" id="MobiDB-lite"/>
    </source>
</evidence>